<dbReference type="EMBL" id="CP019937">
    <property type="protein sequence ID" value="ARO13871.1"/>
    <property type="molecule type" value="Genomic_DNA"/>
</dbReference>
<dbReference type="Proteomes" id="UP000242447">
    <property type="component" value="Chromosome"/>
</dbReference>
<accession>A0A1W6NXF4</accession>
<evidence type="ECO:0000313" key="3">
    <source>
        <dbReference type="Proteomes" id="UP000242447"/>
    </source>
</evidence>
<dbReference type="STRING" id="92947.BVG79_00519"/>
<dbReference type="AlphaFoldDB" id="A0A1W6NXF4"/>
<sequence>MLGALLVCASTAQAGDPPPPARVVSINLCTDQLALQLAAPGQIVSLSAVARDAQVSPLAEAAMAYPVNHGSAEEVFRLQPDLVLASAYTSPVTVGLLRRLGLRVEQFPPEDSFDDIRANTRRMGELLGQPDVAERLIAGFGASLAEIPPAHRKVTAVIYGPNGFASAGTGLPDALLRAAGLTNAANDVLAFSGTLALEKLVMLAPEMIITPTPYPGASRAEELLRHPALAGRAGAGLAGNEWACGTVMVARAVARLAAAREALE</sequence>
<dbReference type="SUPFAM" id="SSF53807">
    <property type="entry name" value="Helical backbone' metal receptor"/>
    <property type="match status" value="1"/>
</dbReference>
<reference evidence="2 3" key="1">
    <citation type="submission" date="2017-02" db="EMBL/GenBank/DDBJ databases">
        <title>Ketogulonicigenium robustum SPU B003 Genome sequencing and assembly.</title>
        <authorList>
            <person name="Li Y."/>
            <person name="Liu L."/>
            <person name="Wang C."/>
            <person name="Zhang M."/>
            <person name="Zhang T."/>
            <person name="Zhang Y."/>
        </authorList>
    </citation>
    <scope>NUCLEOTIDE SEQUENCE [LARGE SCALE GENOMIC DNA]</scope>
    <source>
        <strain evidence="2 3">SPU_B003</strain>
    </source>
</reference>
<proteinExistence type="predicted"/>
<keyword evidence="3" id="KW-1185">Reference proteome</keyword>
<feature type="domain" description="Fe/B12 periplasmic-binding" evidence="1">
    <location>
        <begin position="22"/>
        <end position="264"/>
    </location>
</feature>
<dbReference type="PANTHER" id="PTHR30535">
    <property type="entry name" value="VITAMIN B12-BINDING PROTEIN"/>
    <property type="match status" value="1"/>
</dbReference>
<gene>
    <name evidence="2" type="ORF">BVG79_00519</name>
</gene>
<evidence type="ECO:0000259" key="1">
    <source>
        <dbReference type="PROSITE" id="PS50983"/>
    </source>
</evidence>
<organism evidence="2 3">
    <name type="scientific">Ketogulonicigenium robustum</name>
    <dbReference type="NCBI Taxonomy" id="92947"/>
    <lineage>
        <taxon>Bacteria</taxon>
        <taxon>Pseudomonadati</taxon>
        <taxon>Pseudomonadota</taxon>
        <taxon>Alphaproteobacteria</taxon>
        <taxon>Rhodobacterales</taxon>
        <taxon>Roseobacteraceae</taxon>
        <taxon>Ketogulonicigenium</taxon>
    </lineage>
</organism>
<dbReference type="KEGG" id="kro:BVG79_00519"/>
<dbReference type="PANTHER" id="PTHR30535:SF34">
    <property type="entry name" value="MOLYBDATE-BINDING PROTEIN MOLA"/>
    <property type="match status" value="1"/>
</dbReference>
<name>A0A1W6NXF4_9RHOB</name>
<dbReference type="InterPro" id="IPR050902">
    <property type="entry name" value="ABC_Transporter_SBP"/>
</dbReference>
<protein>
    <submittedName>
        <fullName evidence="2">Periplasmic binding protein</fullName>
    </submittedName>
</protein>
<dbReference type="PROSITE" id="PS50983">
    <property type="entry name" value="FE_B12_PBP"/>
    <property type="match status" value="1"/>
</dbReference>
<dbReference type="Gene3D" id="3.40.50.1980">
    <property type="entry name" value="Nitrogenase molybdenum iron protein domain"/>
    <property type="match status" value="2"/>
</dbReference>
<dbReference type="InterPro" id="IPR002491">
    <property type="entry name" value="ABC_transptr_periplasmic_BD"/>
</dbReference>
<dbReference type="Pfam" id="PF01497">
    <property type="entry name" value="Peripla_BP_2"/>
    <property type="match status" value="1"/>
</dbReference>
<evidence type="ECO:0000313" key="2">
    <source>
        <dbReference type="EMBL" id="ARO13871.1"/>
    </source>
</evidence>